<feature type="compositionally biased region" description="Gly residues" evidence="1">
    <location>
        <begin position="22"/>
        <end position="57"/>
    </location>
</feature>
<evidence type="ECO:0000313" key="2">
    <source>
        <dbReference type="EMBL" id="ORY43400.1"/>
    </source>
</evidence>
<proteinExistence type="predicted"/>
<protein>
    <submittedName>
        <fullName evidence="2">Uncharacterized protein</fullName>
    </submittedName>
</protein>
<feature type="non-terminal residue" evidence="2">
    <location>
        <position position="131"/>
    </location>
</feature>
<dbReference type="EMBL" id="MCGO01000025">
    <property type="protein sequence ID" value="ORY43400.1"/>
    <property type="molecule type" value="Genomic_DNA"/>
</dbReference>
<evidence type="ECO:0000313" key="3">
    <source>
        <dbReference type="Proteomes" id="UP000193642"/>
    </source>
</evidence>
<dbReference type="Proteomes" id="UP000193642">
    <property type="component" value="Unassembled WGS sequence"/>
</dbReference>
<feature type="region of interest" description="Disordered" evidence="1">
    <location>
        <begin position="86"/>
        <end position="110"/>
    </location>
</feature>
<accession>A0A1Y2C8P4</accession>
<sequence length="131" mass="12956">MRVHHHIRGGGTGGAENNNGNGDPGGVGPGGGGGGEGGGGSGPSSGSRGSEGNGGPSGSDSKLPPAKKQRIVKGRLAYVAVEEVEGRLDEDGIGNTSRQAEDDYQGSQRVDYNPHTFLSCTLASRGAAGNV</sequence>
<gene>
    <name evidence="2" type="ORF">BCR33DRAFT_717620</name>
</gene>
<evidence type="ECO:0000256" key="1">
    <source>
        <dbReference type="SAM" id="MobiDB-lite"/>
    </source>
</evidence>
<organism evidence="2 3">
    <name type="scientific">Rhizoclosmatium globosum</name>
    <dbReference type="NCBI Taxonomy" id="329046"/>
    <lineage>
        <taxon>Eukaryota</taxon>
        <taxon>Fungi</taxon>
        <taxon>Fungi incertae sedis</taxon>
        <taxon>Chytridiomycota</taxon>
        <taxon>Chytridiomycota incertae sedis</taxon>
        <taxon>Chytridiomycetes</taxon>
        <taxon>Chytridiales</taxon>
        <taxon>Chytriomycetaceae</taxon>
        <taxon>Rhizoclosmatium</taxon>
    </lineage>
</organism>
<dbReference type="AlphaFoldDB" id="A0A1Y2C8P4"/>
<reference evidence="2 3" key="1">
    <citation type="submission" date="2016-07" db="EMBL/GenBank/DDBJ databases">
        <title>Pervasive Adenine N6-methylation of Active Genes in Fungi.</title>
        <authorList>
            <consortium name="DOE Joint Genome Institute"/>
            <person name="Mondo S.J."/>
            <person name="Dannebaum R.O."/>
            <person name="Kuo R.C."/>
            <person name="Labutti K."/>
            <person name="Haridas S."/>
            <person name="Kuo A."/>
            <person name="Salamov A."/>
            <person name="Ahrendt S.R."/>
            <person name="Lipzen A."/>
            <person name="Sullivan W."/>
            <person name="Andreopoulos W.B."/>
            <person name="Clum A."/>
            <person name="Lindquist E."/>
            <person name="Daum C."/>
            <person name="Ramamoorthy G.K."/>
            <person name="Gryganskyi A."/>
            <person name="Culley D."/>
            <person name="Magnuson J.K."/>
            <person name="James T.Y."/>
            <person name="O'Malley M.A."/>
            <person name="Stajich J.E."/>
            <person name="Spatafora J.W."/>
            <person name="Visel A."/>
            <person name="Grigoriev I.V."/>
        </authorList>
    </citation>
    <scope>NUCLEOTIDE SEQUENCE [LARGE SCALE GENOMIC DNA]</scope>
    <source>
        <strain evidence="2 3">JEL800</strain>
    </source>
</reference>
<feature type="region of interest" description="Disordered" evidence="1">
    <location>
        <begin position="1"/>
        <end position="71"/>
    </location>
</feature>
<name>A0A1Y2C8P4_9FUNG</name>
<comment type="caution">
    <text evidence="2">The sequence shown here is derived from an EMBL/GenBank/DDBJ whole genome shotgun (WGS) entry which is preliminary data.</text>
</comment>
<keyword evidence="3" id="KW-1185">Reference proteome</keyword>